<evidence type="ECO:0000313" key="3">
    <source>
        <dbReference type="EMBL" id="HFC92459.1"/>
    </source>
</evidence>
<sequence>MKLFSNIYNKVIAYSRHKHAEKYLGALSFAESSFFPIPPDVMLIPMSLAEPSKWIRLALLTTIASILGGIAGYFLGAWAIDWLQPLIIEWGYVDKFDQVKDLFNRWGVWAVLAAGFSPIPYKLFTITAGLLSMAFLPFVIASTIGRGLRFFLVAGLVAKVGPKMEPLIIKYIEWLGWLVILILVIIIFYYTGLNHG</sequence>
<keyword evidence="1" id="KW-0472">Membrane</keyword>
<gene>
    <name evidence="3" type="ORF">ENJ51_06570</name>
</gene>
<dbReference type="Proteomes" id="UP000885750">
    <property type="component" value="Unassembled WGS sequence"/>
</dbReference>
<dbReference type="EMBL" id="DRMS01000246">
    <property type="protein sequence ID" value="HFC92459.1"/>
    <property type="molecule type" value="Genomic_DNA"/>
</dbReference>
<dbReference type="AlphaFoldDB" id="A0A7V2SZS1"/>
<reference evidence="3" key="1">
    <citation type="journal article" date="2020" name="mSystems">
        <title>Genome- and Community-Level Interaction Insights into Carbon Utilization and Element Cycling Functions of Hydrothermarchaeota in Hydrothermal Sediment.</title>
        <authorList>
            <person name="Zhou Z."/>
            <person name="Liu Y."/>
            <person name="Xu W."/>
            <person name="Pan J."/>
            <person name="Luo Z.H."/>
            <person name="Li M."/>
        </authorList>
    </citation>
    <scope>NUCLEOTIDE SEQUENCE [LARGE SCALE GENOMIC DNA]</scope>
    <source>
        <strain evidence="3">HyVt-493</strain>
    </source>
</reference>
<feature type="transmembrane region" description="Helical" evidence="1">
    <location>
        <begin position="57"/>
        <end position="80"/>
    </location>
</feature>
<dbReference type="PANTHER" id="PTHR42709:SF11">
    <property type="entry name" value="DEDA FAMILY PROTEIN"/>
    <property type="match status" value="1"/>
</dbReference>
<keyword evidence="1" id="KW-1133">Transmembrane helix</keyword>
<keyword evidence="1" id="KW-0812">Transmembrane</keyword>
<dbReference type="InterPro" id="IPR051311">
    <property type="entry name" value="DedA_domain"/>
</dbReference>
<dbReference type="GO" id="GO:0005886">
    <property type="term" value="C:plasma membrane"/>
    <property type="evidence" value="ECO:0007669"/>
    <property type="project" value="UniProtKB-ARBA"/>
</dbReference>
<evidence type="ECO:0000259" key="2">
    <source>
        <dbReference type="Pfam" id="PF09335"/>
    </source>
</evidence>
<accession>A0A7V2SZS1</accession>
<feature type="transmembrane region" description="Helical" evidence="1">
    <location>
        <begin position="131"/>
        <end position="154"/>
    </location>
</feature>
<dbReference type="InterPro" id="IPR032816">
    <property type="entry name" value="VTT_dom"/>
</dbReference>
<dbReference type="PANTHER" id="PTHR42709">
    <property type="entry name" value="ALKALINE PHOSPHATASE LIKE PROTEIN"/>
    <property type="match status" value="1"/>
</dbReference>
<organism evidence="3">
    <name type="scientific">Leucothrix mucor</name>
    <dbReference type="NCBI Taxonomy" id="45248"/>
    <lineage>
        <taxon>Bacteria</taxon>
        <taxon>Pseudomonadati</taxon>
        <taxon>Pseudomonadota</taxon>
        <taxon>Gammaproteobacteria</taxon>
        <taxon>Thiotrichales</taxon>
        <taxon>Thiotrichaceae</taxon>
        <taxon>Leucothrix</taxon>
    </lineage>
</organism>
<protein>
    <submittedName>
        <fullName evidence="3">DedA family protein</fullName>
    </submittedName>
</protein>
<feature type="transmembrane region" description="Helical" evidence="1">
    <location>
        <begin position="174"/>
        <end position="193"/>
    </location>
</feature>
<proteinExistence type="predicted"/>
<dbReference type="Pfam" id="PF09335">
    <property type="entry name" value="VTT_dom"/>
    <property type="match status" value="1"/>
</dbReference>
<evidence type="ECO:0000256" key="1">
    <source>
        <dbReference type="SAM" id="Phobius"/>
    </source>
</evidence>
<comment type="caution">
    <text evidence="3">The sequence shown here is derived from an EMBL/GenBank/DDBJ whole genome shotgun (WGS) entry which is preliminary data.</text>
</comment>
<name>A0A7V2SZS1_LEUMU</name>
<feature type="domain" description="VTT" evidence="2">
    <location>
        <begin position="38"/>
        <end position="157"/>
    </location>
</feature>